<dbReference type="Proteomes" id="UP001190002">
    <property type="component" value="Unassembled WGS sequence"/>
</dbReference>
<evidence type="ECO:0000313" key="3">
    <source>
        <dbReference type="EMBL" id="CAJ0867652.1"/>
    </source>
</evidence>
<name>A0AAD2AGT5_9RALS</name>
<dbReference type="RefSeq" id="WP_104565773.1">
    <property type="nucleotide sequence ID" value="NZ_CATVXE010000001.1"/>
</dbReference>
<evidence type="ECO:0000313" key="5">
    <source>
        <dbReference type="Proteomes" id="UP001190452"/>
    </source>
</evidence>
<feature type="domain" description="DUF1330" evidence="1">
    <location>
        <begin position="38"/>
        <end position="130"/>
    </location>
</feature>
<accession>A0AAD2AGT5</accession>
<dbReference type="InterPro" id="IPR010753">
    <property type="entry name" value="DUF1330"/>
</dbReference>
<keyword evidence="5" id="KW-1185">Reference proteome</keyword>
<gene>
    <name evidence="3" type="ORF">R77569_01995</name>
    <name evidence="2" type="ORF">R77591_00045</name>
</gene>
<dbReference type="SUPFAM" id="SSF54909">
    <property type="entry name" value="Dimeric alpha+beta barrel"/>
    <property type="match status" value="1"/>
</dbReference>
<dbReference type="InterPro" id="IPR011008">
    <property type="entry name" value="Dimeric_a/b-barrel"/>
</dbReference>
<dbReference type="PANTHER" id="PTHR41521">
    <property type="match status" value="1"/>
</dbReference>
<proteinExistence type="predicted"/>
<dbReference type="Pfam" id="PF07045">
    <property type="entry name" value="DUF1330"/>
    <property type="match status" value="1"/>
</dbReference>
<dbReference type="EMBL" id="CATVXE010000001">
    <property type="protein sequence ID" value="CAJ0678954.1"/>
    <property type="molecule type" value="Genomic_DNA"/>
</dbReference>
<organism evidence="2 4">
    <name type="scientific">Ralstonia mannitolilytica</name>
    <dbReference type="NCBI Taxonomy" id="105219"/>
    <lineage>
        <taxon>Bacteria</taxon>
        <taxon>Pseudomonadati</taxon>
        <taxon>Pseudomonadota</taxon>
        <taxon>Betaproteobacteria</taxon>
        <taxon>Burkholderiales</taxon>
        <taxon>Burkholderiaceae</taxon>
        <taxon>Ralstonia</taxon>
    </lineage>
</organism>
<evidence type="ECO:0000259" key="1">
    <source>
        <dbReference type="Pfam" id="PF07045"/>
    </source>
</evidence>
<dbReference type="PANTHER" id="PTHR41521:SF4">
    <property type="entry name" value="BLR0684 PROTEIN"/>
    <property type="match status" value="1"/>
</dbReference>
<evidence type="ECO:0000313" key="4">
    <source>
        <dbReference type="Proteomes" id="UP001190002"/>
    </source>
</evidence>
<comment type="caution">
    <text evidence="2">The sequence shown here is derived from an EMBL/GenBank/DDBJ whole genome shotgun (WGS) entry which is preliminary data.</text>
</comment>
<dbReference type="Gene3D" id="3.30.70.100">
    <property type="match status" value="1"/>
</dbReference>
<dbReference type="AlphaFoldDB" id="A0AAD2AGT5"/>
<reference evidence="2 5" key="1">
    <citation type="submission" date="2023-07" db="EMBL/GenBank/DDBJ databases">
        <authorList>
            <person name="Peeters C."/>
        </authorList>
    </citation>
    <scope>NUCLEOTIDE SEQUENCE</scope>
    <source>
        <strain evidence="3 5">R-77569</strain>
        <strain evidence="2">R-77591</strain>
    </source>
</reference>
<protein>
    <recommendedName>
        <fullName evidence="1">DUF1330 domain-containing protein</fullName>
    </recommendedName>
</protein>
<dbReference type="Proteomes" id="UP001190452">
    <property type="component" value="Unassembled WGS sequence"/>
</dbReference>
<evidence type="ECO:0000313" key="2">
    <source>
        <dbReference type="EMBL" id="CAJ0678954.1"/>
    </source>
</evidence>
<dbReference type="EMBL" id="CAUDKV010000007">
    <property type="protein sequence ID" value="CAJ0867652.1"/>
    <property type="molecule type" value="Genomic_DNA"/>
</dbReference>
<sequence>MRSLAIPVGVRTLGALAILLAAPLQGQARAEKPDMPRAYYVAEFEPTVPGAIRPYSERVESTLKPFGGRFIARGGALEALEGPAPKGVVVIIEFDSLERAQAWYRSPAYEALKPIRQRAGTSRVYIIEGMPSISG</sequence>